<evidence type="ECO:0000256" key="1">
    <source>
        <dbReference type="SAM" id="MobiDB-lite"/>
    </source>
</evidence>
<reference evidence="2 3" key="1">
    <citation type="journal article" date="2014" name="BMC Genomics">
        <title>Comparative genomics of the major fungal agents of human and animal Sporotrichosis: Sporothrix schenckii and Sporothrix brasiliensis.</title>
        <authorList>
            <person name="Teixeira M.M."/>
            <person name="de Almeida L.G."/>
            <person name="Kubitschek-Barreira P."/>
            <person name="Alves F.L."/>
            <person name="Kioshima E.S."/>
            <person name="Abadio A.K."/>
            <person name="Fernandes L."/>
            <person name="Derengowski L.S."/>
            <person name="Ferreira K.S."/>
            <person name="Souza R.C."/>
            <person name="Ruiz J.C."/>
            <person name="de Andrade N.C."/>
            <person name="Paes H.C."/>
            <person name="Nicola A.M."/>
            <person name="Albuquerque P."/>
            <person name="Gerber A.L."/>
            <person name="Martins V.P."/>
            <person name="Peconick L.D."/>
            <person name="Neto A.V."/>
            <person name="Chaucanez C.B."/>
            <person name="Silva P.A."/>
            <person name="Cunha O.L."/>
            <person name="de Oliveira F.F."/>
            <person name="dos Santos T.C."/>
            <person name="Barros A.L."/>
            <person name="Soares M.A."/>
            <person name="de Oliveira L.M."/>
            <person name="Marini M.M."/>
            <person name="Villalobos-Duno H."/>
            <person name="Cunha M.M."/>
            <person name="de Hoog S."/>
            <person name="da Silveira J.F."/>
            <person name="Henrissat B."/>
            <person name="Nino-Vega G.A."/>
            <person name="Cisalpino P.S."/>
            <person name="Mora-Montes H.M."/>
            <person name="Almeida S.R."/>
            <person name="Stajich J.E."/>
            <person name="Lopes-Bezerra L.M."/>
            <person name="Vasconcelos A.T."/>
            <person name="Felipe M.S."/>
        </authorList>
    </citation>
    <scope>NUCLEOTIDE SEQUENCE [LARGE SCALE GENOMIC DNA]</scope>
    <source>
        <strain evidence="2 3">1099-18</strain>
    </source>
</reference>
<dbReference type="EMBL" id="AXCR01000012">
    <property type="protein sequence ID" value="KJR80044.1"/>
    <property type="molecule type" value="Genomic_DNA"/>
</dbReference>
<protein>
    <submittedName>
        <fullName evidence="2">Uncharacterized protein</fullName>
    </submittedName>
</protein>
<accession>A0A0F2LT62</accession>
<feature type="compositionally biased region" description="Polar residues" evidence="1">
    <location>
        <begin position="26"/>
        <end position="36"/>
    </location>
</feature>
<reference evidence="2 3" key="2">
    <citation type="journal article" date="2015" name="Eukaryot. Cell">
        <title>Asexual propagation of a virulent clone complex in a human and feline outbreak of sporotrichosis.</title>
        <authorList>
            <person name="Teixeira Mde M."/>
            <person name="Rodrigues A.M."/>
            <person name="Tsui C.K."/>
            <person name="de Almeida L.G."/>
            <person name="Van Diepeningen A.D."/>
            <person name="van den Ende B.G."/>
            <person name="Fernandes G.F."/>
            <person name="Kano R."/>
            <person name="Hamelin R.C."/>
            <person name="Lopes-Bezerra L.M."/>
            <person name="Vasconcelos A.T."/>
            <person name="de Hoog S."/>
            <person name="de Camargo Z.P."/>
            <person name="Felipe M.S."/>
        </authorList>
    </citation>
    <scope>NUCLEOTIDE SEQUENCE [LARGE SCALE GENOMIC DNA]</scope>
    <source>
        <strain evidence="2 3">1099-18</strain>
    </source>
</reference>
<dbReference type="KEGG" id="ssck:SPSK_00637"/>
<evidence type="ECO:0000313" key="2">
    <source>
        <dbReference type="EMBL" id="KJR80044.1"/>
    </source>
</evidence>
<sequence length="82" mass="8832">MSGARSSGKGAVPVQTREHEGPGTTDVFSDTETNATRSDERQLQLFGGLDMRRHHSCVAVVGGVPLWLSIPSLSLWRVEVAV</sequence>
<dbReference type="GeneID" id="27662874"/>
<feature type="region of interest" description="Disordered" evidence="1">
    <location>
        <begin position="1"/>
        <end position="39"/>
    </location>
</feature>
<dbReference type="AlphaFoldDB" id="A0A0F2LT62"/>
<dbReference type="Proteomes" id="UP000033710">
    <property type="component" value="Unassembled WGS sequence"/>
</dbReference>
<proteinExistence type="predicted"/>
<comment type="caution">
    <text evidence="2">The sequence shown here is derived from an EMBL/GenBank/DDBJ whole genome shotgun (WGS) entry which is preliminary data.</text>
</comment>
<organism evidence="2 3">
    <name type="scientific">Sporothrix schenckii 1099-18</name>
    <dbReference type="NCBI Taxonomy" id="1397361"/>
    <lineage>
        <taxon>Eukaryota</taxon>
        <taxon>Fungi</taxon>
        <taxon>Dikarya</taxon>
        <taxon>Ascomycota</taxon>
        <taxon>Pezizomycotina</taxon>
        <taxon>Sordariomycetes</taxon>
        <taxon>Sordariomycetidae</taxon>
        <taxon>Ophiostomatales</taxon>
        <taxon>Ophiostomataceae</taxon>
        <taxon>Sporothrix</taxon>
    </lineage>
</organism>
<dbReference type="RefSeq" id="XP_016582720.1">
    <property type="nucleotide sequence ID" value="XM_016727597.1"/>
</dbReference>
<evidence type="ECO:0000313" key="3">
    <source>
        <dbReference type="Proteomes" id="UP000033710"/>
    </source>
</evidence>
<gene>
    <name evidence="2" type="ORF">SPSK_00637</name>
</gene>
<name>A0A0F2LT62_SPOSC</name>
<dbReference type="VEuPathDB" id="FungiDB:SPSK_00637"/>